<keyword evidence="1" id="KW-0328">Glycosyltransferase</keyword>
<dbReference type="InterPro" id="IPR002516">
    <property type="entry name" value="Glyco_trans_11"/>
</dbReference>
<comment type="caution">
    <text evidence="3">The sequence shown here is derived from an EMBL/GenBank/DDBJ whole genome shotgun (WGS) entry which is preliminary data.</text>
</comment>
<accession>A0ABW1EIZ8</accession>
<reference evidence="4" key="1">
    <citation type="journal article" date="2019" name="Int. J. Syst. Evol. Microbiol.">
        <title>The Global Catalogue of Microorganisms (GCM) 10K type strain sequencing project: providing services to taxonomists for standard genome sequencing and annotation.</title>
        <authorList>
            <consortium name="The Broad Institute Genomics Platform"/>
            <consortium name="The Broad Institute Genome Sequencing Center for Infectious Disease"/>
            <person name="Wu L."/>
            <person name="Ma J."/>
        </authorList>
    </citation>
    <scope>NUCLEOTIDE SEQUENCE [LARGE SCALE GENOMIC DNA]</scope>
    <source>
        <strain evidence="4">JCM 4087</strain>
    </source>
</reference>
<evidence type="ECO:0000313" key="3">
    <source>
        <dbReference type="EMBL" id="MFC5863970.1"/>
    </source>
</evidence>
<dbReference type="CDD" id="cd11301">
    <property type="entry name" value="Fut1_Fut2_like"/>
    <property type="match status" value="1"/>
</dbReference>
<protein>
    <submittedName>
        <fullName evidence="3">Alpha-1,2-fucosyltransferase</fullName>
    </submittedName>
</protein>
<dbReference type="Pfam" id="PF01531">
    <property type="entry name" value="Glyco_transf_11"/>
    <property type="match status" value="1"/>
</dbReference>
<dbReference type="PANTHER" id="PTHR11927">
    <property type="entry name" value="GALACTOSIDE 2-L-FUCOSYLTRANSFERASE"/>
    <property type="match status" value="1"/>
</dbReference>
<keyword evidence="4" id="KW-1185">Reference proteome</keyword>
<sequence length="331" mass="38808">MTVRRPGQNRHQIRQNKMQIILRQISGLGNQLFQYAAGRYFAKRENASLHVAVDLRGSVSHGYARPFLLSNFSIQSHSRTLNWLDRLMLSERTSRINEILKRALGVQVVKEEFSHRYDFQPELRIEKGTKIAYLAGYWQSYHYAMQVEKELRSEFEFRVPMTGKNAEISDRIQRANWPISLHIRRGDYTLAAEGNIALPLSYYHRSMNFFRSQLNSPTFFVFSDDMKFARKHLSDDNNIEFVDHNSDATAHEDLRLMSMCRHHVIANSTFSWWGAWLNRRHDKIVVAPKYWHLTSSSYHPDLFPPDWILLDHSEVSEISVPVRVREQASGL</sequence>
<gene>
    <name evidence="3" type="ORF">ACFPT7_16820</name>
</gene>
<proteinExistence type="predicted"/>
<dbReference type="EMBL" id="JBHSPH010000008">
    <property type="protein sequence ID" value="MFC5863970.1"/>
    <property type="molecule type" value="Genomic_DNA"/>
</dbReference>
<evidence type="ECO:0000256" key="2">
    <source>
        <dbReference type="ARBA" id="ARBA00022679"/>
    </source>
</evidence>
<name>A0ABW1EIZ8_9BACT</name>
<evidence type="ECO:0000256" key="1">
    <source>
        <dbReference type="ARBA" id="ARBA00022676"/>
    </source>
</evidence>
<dbReference type="Proteomes" id="UP001596091">
    <property type="component" value="Unassembled WGS sequence"/>
</dbReference>
<evidence type="ECO:0000313" key="4">
    <source>
        <dbReference type="Proteomes" id="UP001596091"/>
    </source>
</evidence>
<keyword evidence="2" id="KW-0808">Transferase</keyword>
<dbReference type="PANTHER" id="PTHR11927:SF9">
    <property type="entry name" value="L-FUCOSYLTRANSFERASE"/>
    <property type="match status" value="1"/>
</dbReference>
<dbReference type="RefSeq" id="WP_263341152.1">
    <property type="nucleotide sequence ID" value="NZ_JAGSYH010000006.1"/>
</dbReference>
<organism evidence="3 4">
    <name type="scientific">Acidicapsa dinghuensis</name>
    <dbReference type="NCBI Taxonomy" id="2218256"/>
    <lineage>
        <taxon>Bacteria</taxon>
        <taxon>Pseudomonadati</taxon>
        <taxon>Acidobacteriota</taxon>
        <taxon>Terriglobia</taxon>
        <taxon>Terriglobales</taxon>
        <taxon>Acidobacteriaceae</taxon>
        <taxon>Acidicapsa</taxon>
    </lineage>
</organism>